<comment type="subcellular location">
    <subcellularLocation>
        <location evidence="1">Cell membrane</location>
        <topology evidence="1">Multi-pass membrane protein</topology>
    </subcellularLocation>
</comment>
<organism evidence="10 11">
    <name type="scientific">Candidatus Enterococcus ikei</name>
    <dbReference type="NCBI Taxonomy" id="2815326"/>
    <lineage>
        <taxon>Bacteria</taxon>
        <taxon>Bacillati</taxon>
        <taxon>Bacillota</taxon>
        <taxon>Bacilli</taxon>
        <taxon>Lactobacillales</taxon>
        <taxon>Enterococcaceae</taxon>
        <taxon>Enterococcus</taxon>
    </lineage>
</organism>
<dbReference type="Pfam" id="PF00664">
    <property type="entry name" value="ABC_membrane"/>
    <property type="match status" value="1"/>
</dbReference>
<dbReference type="PROSITE" id="PS50893">
    <property type="entry name" value="ABC_TRANSPORTER_2"/>
    <property type="match status" value="1"/>
</dbReference>
<gene>
    <name evidence="10" type="ORF">JZO69_13780</name>
</gene>
<feature type="transmembrane region" description="Helical" evidence="7">
    <location>
        <begin position="158"/>
        <end position="176"/>
    </location>
</feature>
<dbReference type="GO" id="GO:0005524">
    <property type="term" value="F:ATP binding"/>
    <property type="evidence" value="ECO:0007669"/>
    <property type="project" value="UniProtKB-KW"/>
</dbReference>
<keyword evidence="5 7" id="KW-1133">Transmembrane helix</keyword>
<dbReference type="SMART" id="SM00382">
    <property type="entry name" value="AAA"/>
    <property type="match status" value="1"/>
</dbReference>
<dbReference type="PANTHER" id="PTHR43394">
    <property type="entry name" value="ATP-DEPENDENT PERMEASE MDL1, MITOCHONDRIAL"/>
    <property type="match status" value="1"/>
</dbReference>
<feature type="transmembrane region" description="Helical" evidence="7">
    <location>
        <begin position="237"/>
        <end position="259"/>
    </location>
</feature>
<dbReference type="RefSeq" id="WP_207113420.1">
    <property type="nucleotide sequence ID" value="NZ_JAFLWD010000035.1"/>
</dbReference>
<feature type="transmembrane region" description="Helical" evidence="7">
    <location>
        <begin position="128"/>
        <end position="152"/>
    </location>
</feature>
<evidence type="ECO:0000256" key="3">
    <source>
        <dbReference type="ARBA" id="ARBA00022741"/>
    </source>
</evidence>
<evidence type="ECO:0000256" key="2">
    <source>
        <dbReference type="ARBA" id="ARBA00022692"/>
    </source>
</evidence>
<keyword evidence="4 10" id="KW-0067">ATP-binding</keyword>
<dbReference type="SUPFAM" id="SSF90123">
    <property type="entry name" value="ABC transporter transmembrane region"/>
    <property type="match status" value="1"/>
</dbReference>
<dbReference type="InterPro" id="IPR003593">
    <property type="entry name" value="AAA+_ATPase"/>
</dbReference>
<dbReference type="InterPro" id="IPR011527">
    <property type="entry name" value="ABC1_TM_dom"/>
</dbReference>
<evidence type="ECO:0000259" key="8">
    <source>
        <dbReference type="PROSITE" id="PS50893"/>
    </source>
</evidence>
<proteinExistence type="predicted"/>
<evidence type="ECO:0000256" key="6">
    <source>
        <dbReference type="ARBA" id="ARBA00023136"/>
    </source>
</evidence>
<keyword evidence="6 7" id="KW-0472">Membrane</keyword>
<dbReference type="InterPro" id="IPR027417">
    <property type="entry name" value="P-loop_NTPase"/>
</dbReference>
<protein>
    <submittedName>
        <fullName evidence="10">ABC transporter ATP-binding protein</fullName>
    </submittedName>
</protein>
<evidence type="ECO:0000256" key="7">
    <source>
        <dbReference type="SAM" id="Phobius"/>
    </source>
</evidence>
<accession>A0ABS3H1N6</accession>
<keyword evidence="2 7" id="KW-0812">Transmembrane</keyword>
<dbReference type="InterPro" id="IPR003439">
    <property type="entry name" value="ABC_transporter-like_ATP-bd"/>
</dbReference>
<evidence type="ECO:0000256" key="4">
    <source>
        <dbReference type="ARBA" id="ARBA00022840"/>
    </source>
</evidence>
<feature type="transmembrane region" description="Helical" evidence="7">
    <location>
        <begin position="58"/>
        <end position="76"/>
    </location>
</feature>
<keyword evidence="11" id="KW-1185">Reference proteome</keyword>
<dbReference type="Pfam" id="PF00005">
    <property type="entry name" value="ABC_tran"/>
    <property type="match status" value="1"/>
</dbReference>
<evidence type="ECO:0000256" key="5">
    <source>
        <dbReference type="ARBA" id="ARBA00022989"/>
    </source>
</evidence>
<comment type="caution">
    <text evidence="10">The sequence shown here is derived from an EMBL/GenBank/DDBJ whole genome shotgun (WGS) entry which is preliminary data.</text>
</comment>
<keyword evidence="3" id="KW-0547">Nucleotide-binding</keyword>
<dbReference type="SUPFAM" id="SSF52540">
    <property type="entry name" value="P-loop containing nucleoside triphosphate hydrolases"/>
    <property type="match status" value="1"/>
</dbReference>
<feature type="transmembrane region" description="Helical" evidence="7">
    <location>
        <begin position="18"/>
        <end position="38"/>
    </location>
</feature>
<feature type="domain" description="ABC transporter" evidence="8">
    <location>
        <begin position="331"/>
        <end position="523"/>
    </location>
</feature>
<evidence type="ECO:0000259" key="9">
    <source>
        <dbReference type="PROSITE" id="PS50929"/>
    </source>
</evidence>
<dbReference type="EMBL" id="JAFLWD010000035">
    <property type="protein sequence ID" value="MBO0441435.1"/>
    <property type="molecule type" value="Genomic_DNA"/>
</dbReference>
<sequence length="523" mass="59710">MDVIKFIKNFKKGNSIKLLIFIVINVFLALLTNIIPLISGNFIDSLLKIGTMTIIYDFVKILTIVITIQLLLSFYLQIIESKISTNIAYNIVVALELHLNKVDFLTIDNLDTKDASQRIYTDSQNVSAFILETYGMIIMKSLSFLSALFLLFTFDKNLALMLTLLIIVYIVYINLLKKSLYIKQMNTKNASSKYFSVVQNNLNIIKYSNLYRLIGRIKRSTYDGYKNLQHSLINFKIFSFTFIIGDNLLFLLAQIGIFIVGGNAVIKGTLSIGDFSIMISYFNILLESVKYFSKFISTYTEAKVSVSRLNNFFELPTSSNGGATPNKISILELENIFFTYPTNFLPVISNFSQTFKKGEIYCLIGPNGCGKSSILNIVAALYTNLNGEYKINQMDFQDLDKEYFYENILSYTMQKNIFISDEYLSDIITDETSMFFTDKFDLAMKMNIPLSQLSEGELKKVNLIQSFSKNNEILILDEPTNHLDSRSKQIIIDYLLNSKKDKIIIIATHDEDLINIADVLIKL</sequence>
<evidence type="ECO:0000313" key="11">
    <source>
        <dbReference type="Proteomes" id="UP000664632"/>
    </source>
</evidence>
<evidence type="ECO:0000313" key="10">
    <source>
        <dbReference type="EMBL" id="MBO0441435.1"/>
    </source>
</evidence>
<dbReference type="InterPro" id="IPR036640">
    <property type="entry name" value="ABC1_TM_sf"/>
</dbReference>
<evidence type="ECO:0000256" key="1">
    <source>
        <dbReference type="ARBA" id="ARBA00004651"/>
    </source>
</evidence>
<dbReference type="Gene3D" id="3.40.50.300">
    <property type="entry name" value="P-loop containing nucleotide triphosphate hydrolases"/>
    <property type="match status" value="1"/>
</dbReference>
<dbReference type="Proteomes" id="UP000664632">
    <property type="component" value="Unassembled WGS sequence"/>
</dbReference>
<feature type="transmembrane region" description="Helical" evidence="7">
    <location>
        <begin position="265"/>
        <end position="286"/>
    </location>
</feature>
<dbReference type="PANTHER" id="PTHR43394:SF1">
    <property type="entry name" value="ATP-BINDING CASSETTE SUB-FAMILY B MEMBER 10, MITOCHONDRIAL"/>
    <property type="match status" value="1"/>
</dbReference>
<dbReference type="InterPro" id="IPR039421">
    <property type="entry name" value="Type_1_exporter"/>
</dbReference>
<dbReference type="PROSITE" id="PS50929">
    <property type="entry name" value="ABC_TM1F"/>
    <property type="match status" value="1"/>
</dbReference>
<reference evidence="10 11" key="1">
    <citation type="submission" date="2021-03" db="EMBL/GenBank/DDBJ databases">
        <title>Enterococcal diversity collection.</title>
        <authorList>
            <person name="Gilmore M.S."/>
            <person name="Schwartzman J."/>
            <person name="Van Tyne D."/>
            <person name="Martin M."/>
            <person name="Earl A.M."/>
            <person name="Manson A.L."/>
            <person name="Straub T."/>
            <person name="Salamzade R."/>
            <person name="Saavedra J."/>
            <person name="Lebreton F."/>
            <person name="Prichula J."/>
            <person name="Schaufler K."/>
            <person name="Gaca A."/>
            <person name="Sgardioli B."/>
            <person name="Wagenaar J."/>
            <person name="Strong T."/>
        </authorList>
    </citation>
    <scope>NUCLEOTIDE SEQUENCE [LARGE SCALE GENOMIC DNA]</scope>
    <source>
        <strain evidence="10 11">DIV0869a</strain>
    </source>
</reference>
<name>A0ABS3H1N6_9ENTE</name>
<dbReference type="Gene3D" id="1.20.1560.10">
    <property type="entry name" value="ABC transporter type 1, transmembrane domain"/>
    <property type="match status" value="1"/>
</dbReference>
<feature type="domain" description="ABC transmembrane type-1" evidence="9">
    <location>
        <begin position="19"/>
        <end position="301"/>
    </location>
</feature>